<evidence type="ECO:0000313" key="1">
    <source>
        <dbReference type="EMBL" id="CAH1112749.1"/>
    </source>
</evidence>
<dbReference type="AlphaFoldDB" id="A0A9P0D690"/>
<keyword evidence="2" id="KW-1185">Reference proteome</keyword>
<reference evidence="1" key="1">
    <citation type="submission" date="2022-01" db="EMBL/GenBank/DDBJ databases">
        <authorList>
            <person name="King R."/>
        </authorList>
    </citation>
    <scope>NUCLEOTIDE SEQUENCE</scope>
</reference>
<name>A0A9P0D690_9CUCU</name>
<sequence length="870" mass="95377">MPHCTQSLQIDYTTFEPPEKTPIQPSSFSAVQYTQRCCPPTCTARCCQPACPIRYSQHGAPPSKSPSKTSITISLSTSSLNQFCRPSCEPDPPVPGPSTCYHQPTFHPSLYYEACCFPLTVPVPPGCHITPLKPISMQPKFLPRQPPYESCPPPCEPQWPCSLSIPSCPPCPCPSPCEPCTPYNLSRPCCLPPGDPGSSPCTPATPCNQSLPNCSPPCEPRAAPCDSCPPPCEPCASPCDPCKPCANCYVCPSPCSPCTMPCGPCPCSLPCSPCTMPCGPCPCSPPCHPCPTPCDPCCLPPSDQLNKPCNSNQSPSDSSPPPCNPCIPPPCGRCPPRPCDTSAQYKPCTPCHHSSTCGDPPCSPCGSPLFQPCLHYDSPCDSLSSDEECPSLSNFWESAGVSGPTLCYNIPETSVPTPIQCPSPPPPPPCKSPRICLPPFCQRPWVNPCIANRNPYCCRDAPCTLCNCIPCNCTSCECDPCKTCDTECNTYACCDAACSPCCPCDRACSPCPLSESKDEACGPGCPCSPLKDPCHPTYDIFHQECAFPKEPVKFIMVWDPADRELQSKECRCPRQARCRGVTLDGQEVRSCRRYARRGMSCKCDKGSGAVSRDEQLEQMMKIWRLPHMRIEPIHALSLFESNCIPFSDSTSDLCIQDLNEVDEVQSCSLTCSMIPMEGENKDPGLCCRPFCKHWLPKEAPCCYDGPCKANCFNHPPGMKSRRPYISSLPVDIPIQATHIRMRYSNFYNNYNIDEMAVRRRRDAIRLGNTNLTTDTCRTPSRYFGTTLDGTSPQFRNIDLQYHWSVCNNENFNIHAPPGYKSALIKVPGEFGTTPKEIVVYSRKKKRSATIQNAYYPKCLYMPVFEPTEES</sequence>
<proteinExistence type="predicted"/>
<evidence type="ECO:0000313" key="2">
    <source>
        <dbReference type="Proteomes" id="UP001153636"/>
    </source>
</evidence>
<gene>
    <name evidence="1" type="ORF">PSYICH_LOCUS11891</name>
</gene>
<dbReference type="Proteomes" id="UP001153636">
    <property type="component" value="Chromosome 6"/>
</dbReference>
<accession>A0A9P0D690</accession>
<dbReference type="OrthoDB" id="6611808at2759"/>
<dbReference type="EMBL" id="OV651818">
    <property type="protein sequence ID" value="CAH1112749.1"/>
    <property type="molecule type" value="Genomic_DNA"/>
</dbReference>
<organism evidence="1 2">
    <name type="scientific">Psylliodes chrysocephalus</name>
    <dbReference type="NCBI Taxonomy" id="3402493"/>
    <lineage>
        <taxon>Eukaryota</taxon>
        <taxon>Metazoa</taxon>
        <taxon>Ecdysozoa</taxon>
        <taxon>Arthropoda</taxon>
        <taxon>Hexapoda</taxon>
        <taxon>Insecta</taxon>
        <taxon>Pterygota</taxon>
        <taxon>Neoptera</taxon>
        <taxon>Endopterygota</taxon>
        <taxon>Coleoptera</taxon>
        <taxon>Polyphaga</taxon>
        <taxon>Cucujiformia</taxon>
        <taxon>Chrysomeloidea</taxon>
        <taxon>Chrysomelidae</taxon>
        <taxon>Galerucinae</taxon>
        <taxon>Alticini</taxon>
        <taxon>Psylliodes</taxon>
    </lineage>
</organism>
<protein>
    <submittedName>
        <fullName evidence="1">Uncharacterized protein</fullName>
    </submittedName>
</protein>